<dbReference type="GO" id="GO:0030258">
    <property type="term" value="P:lipid modification"/>
    <property type="evidence" value="ECO:0007669"/>
    <property type="project" value="TreeGrafter"/>
</dbReference>
<dbReference type="GO" id="GO:0046474">
    <property type="term" value="P:glycerophospholipid biosynthetic process"/>
    <property type="evidence" value="ECO:0007669"/>
    <property type="project" value="TreeGrafter"/>
</dbReference>
<protein>
    <recommendedName>
        <fullName evidence="10">Maintenance of mitochondrial morphology protein 1</fullName>
    </recommendedName>
</protein>
<evidence type="ECO:0000313" key="15">
    <source>
        <dbReference type="Proteomes" id="UP001321760"/>
    </source>
</evidence>
<feature type="region of interest" description="Disordered" evidence="11">
    <location>
        <begin position="72"/>
        <end position="96"/>
    </location>
</feature>
<keyword evidence="2" id="KW-0813">Transport</keyword>
<dbReference type="GO" id="GO:0006869">
    <property type="term" value="P:lipid transport"/>
    <property type="evidence" value="ECO:0007669"/>
    <property type="project" value="UniProtKB-KW"/>
</dbReference>
<comment type="function">
    <text evidence="10">Component of the ERMES/MDM complex, which serves as a molecular tether to connect the endoplasmic reticulum (ER) and mitochondria. Components of this complex are involved in the control of mitochondrial shape and protein biogenesis, and function in nonvesicular lipid trafficking between the ER and mitochondria. The MDM12-MMM1 subcomplex functions in the major beta-barrel assembly pathway that is responsible for biogenesis of all outer membrane beta-barrel proteins, and acts in a late step after the SAM complex. The MDM10-MDM12-MMM1 subcomplex further acts in the TOM40-specific pathway after the action of the MDM12-MMM1 complex. Essential for establishing and maintaining the structure of mitochondria and maintenance of mtDNA nucleoids.</text>
</comment>
<feature type="topological domain" description="Lumenal" evidence="10">
    <location>
        <begin position="1"/>
        <end position="19"/>
    </location>
</feature>
<feature type="transmembrane region" description="Helical" evidence="12">
    <location>
        <begin position="733"/>
        <end position="756"/>
    </location>
</feature>
<name>A0AAV9H6L1_9PEZI</name>
<feature type="domain" description="SMP-LTD" evidence="13">
    <location>
        <begin position="117"/>
        <end position="341"/>
    </location>
</feature>
<keyword evidence="4 10" id="KW-0812">Transmembrane</keyword>
<dbReference type="PANTHER" id="PTHR13906">
    <property type="entry name" value="PORCUPINE"/>
    <property type="match status" value="1"/>
</dbReference>
<proteinExistence type="inferred from homology"/>
<evidence type="ECO:0000256" key="12">
    <source>
        <dbReference type="SAM" id="Phobius"/>
    </source>
</evidence>
<dbReference type="GO" id="GO:0047184">
    <property type="term" value="F:1-acylglycerophosphocholine O-acyltransferase activity"/>
    <property type="evidence" value="ECO:0007669"/>
    <property type="project" value="TreeGrafter"/>
</dbReference>
<dbReference type="Pfam" id="PF03062">
    <property type="entry name" value="MBOAT"/>
    <property type="match status" value="1"/>
</dbReference>
<feature type="transmembrane region" description="Helical" evidence="12">
    <location>
        <begin position="768"/>
        <end position="787"/>
    </location>
</feature>
<feature type="transmembrane region" description="Helical" evidence="12">
    <location>
        <begin position="484"/>
        <end position="503"/>
    </location>
</feature>
<feature type="transmembrane region" description="Helical" evidence="12">
    <location>
        <begin position="694"/>
        <end position="712"/>
    </location>
</feature>
<evidence type="ECO:0000256" key="4">
    <source>
        <dbReference type="ARBA" id="ARBA00022692"/>
    </source>
</evidence>
<evidence type="ECO:0000256" key="1">
    <source>
        <dbReference type="ARBA" id="ARBA00004141"/>
    </source>
</evidence>
<dbReference type="GO" id="GO:0008289">
    <property type="term" value="F:lipid binding"/>
    <property type="evidence" value="ECO:0007669"/>
    <property type="project" value="UniProtKB-KW"/>
</dbReference>
<dbReference type="HAMAP" id="MF_03103">
    <property type="entry name" value="Mmm1"/>
    <property type="match status" value="1"/>
</dbReference>
<dbReference type="InterPro" id="IPR027537">
    <property type="entry name" value="Mmm1"/>
</dbReference>
<keyword evidence="9" id="KW-0012">Acyltransferase</keyword>
<evidence type="ECO:0000256" key="2">
    <source>
        <dbReference type="ARBA" id="ARBA00022448"/>
    </source>
</evidence>
<keyword evidence="7" id="KW-0446">Lipid-binding</keyword>
<feature type="transmembrane region" description="Helical" evidence="12">
    <location>
        <begin position="541"/>
        <end position="562"/>
    </location>
</feature>
<dbReference type="Pfam" id="PF10296">
    <property type="entry name" value="MMM1"/>
    <property type="match status" value="1"/>
</dbReference>
<dbReference type="GO" id="GO:0003841">
    <property type="term" value="F:1-acylglycerol-3-phosphate O-acyltransferase activity"/>
    <property type="evidence" value="ECO:0007669"/>
    <property type="project" value="TreeGrafter"/>
</dbReference>
<evidence type="ECO:0000256" key="10">
    <source>
        <dbReference type="HAMAP-Rule" id="MF_03103"/>
    </source>
</evidence>
<keyword evidence="8 10" id="KW-0472">Membrane</keyword>
<feature type="region of interest" description="Disordered" evidence="11">
    <location>
        <begin position="802"/>
        <end position="843"/>
    </location>
</feature>
<evidence type="ECO:0000256" key="5">
    <source>
        <dbReference type="ARBA" id="ARBA00022989"/>
    </source>
</evidence>
<reference evidence="14" key="1">
    <citation type="journal article" date="2023" name="Mol. Phylogenet. Evol.">
        <title>Genome-scale phylogeny and comparative genomics of the fungal order Sordariales.</title>
        <authorList>
            <person name="Hensen N."/>
            <person name="Bonometti L."/>
            <person name="Westerberg I."/>
            <person name="Brannstrom I.O."/>
            <person name="Guillou S."/>
            <person name="Cros-Aarteil S."/>
            <person name="Calhoun S."/>
            <person name="Haridas S."/>
            <person name="Kuo A."/>
            <person name="Mondo S."/>
            <person name="Pangilinan J."/>
            <person name="Riley R."/>
            <person name="LaButti K."/>
            <person name="Andreopoulos B."/>
            <person name="Lipzen A."/>
            <person name="Chen C."/>
            <person name="Yan M."/>
            <person name="Daum C."/>
            <person name="Ng V."/>
            <person name="Clum A."/>
            <person name="Steindorff A."/>
            <person name="Ohm R.A."/>
            <person name="Martin F."/>
            <person name="Silar P."/>
            <person name="Natvig D.O."/>
            <person name="Lalanne C."/>
            <person name="Gautier V."/>
            <person name="Ament-Velasquez S.L."/>
            <person name="Kruys A."/>
            <person name="Hutchinson M.I."/>
            <person name="Powell A.J."/>
            <person name="Barry K."/>
            <person name="Miller A.N."/>
            <person name="Grigoriev I.V."/>
            <person name="Debuchy R."/>
            <person name="Gladieux P."/>
            <person name="Hiltunen Thoren M."/>
            <person name="Johannesson H."/>
        </authorList>
    </citation>
    <scope>NUCLEOTIDE SEQUENCE</scope>
    <source>
        <strain evidence="14">PSN243</strain>
    </source>
</reference>
<evidence type="ECO:0000256" key="8">
    <source>
        <dbReference type="ARBA" id="ARBA00023136"/>
    </source>
</evidence>
<accession>A0AAV9H6L1</accession>
<dbReference type="InterPro" id="IPR031468">
    <property type="entry name" value="SMP_LBD"/>
</dbReference>
<comment type="subunit">
    <text evidence="10">Homodimer. Component of the ER-mitochondria encounter structure (ERMES) or MDM complex, composed of MMM1, MDM10, MDM12 and MDM34. A MMM1 homodimer associates with one molecule of MDM12 on each side in a pairwise head-to-tail manner, and the SMP-LTD domains of MMM1 and MDM12 generate a continuous hydrophobic tunnel for phospholipid trafficking.</text>
</comment>
<evidence type="ECO:0000256" key="6">
    <source>
        <dbReference type="ARBA" id="ARBA00023055"/>
    </source>
</evidence>
<evidence type="ECO:0000313" key="14">
    <source>
        <dbReference type="EMBL" id="KAK4456190.1"/>
    </source>
</evidence>
<dbReference type="AlphaFoldDB" id="A0AAV9H6L1"/>
<dbReference type="GO" id="GO:0005789">
    <property type="term" value="C:endoplasmic reticulum membrane"/>
    <property type="evidence" value="ECO:0007669"/>
    <property type="project" value="UniProtKB-SubCell"/>
</dbReference>
<dbReference type="GO" id="GO:0032865">
    <property type="term" value="C:ERMES complex"/>
    <property type="evidence" value="ECO:0007669"/>
    <property type="project" value="UniProtKB-UniRule"/>
</dbReference>
<evidence type="ECO:0000256" key="9">
    <source>
        <dbReference type="ARBA" id="ARBA00023315"/>
    </source>
</evidence>
<keyword evidence="6" id="KW-0445">Lipid transport</keyword>
<keyword evidence="10" id="KW-0256">Endoplasmic reticulum</keyword>
<gene>
    <name evidence="10" type="primary">MMM1</name>
    <name evidence="14" type="ORF">QBC34DRAFT_481295</name>
</gene>
<dbReference type="PROSITE" id="PS51847">
    <property type="entry name" value="SMP"/>
    <property type="match status" value="1"/>
</dbReference>
<sequence length="876" mass="97767">MANDVCPSRAEPTFSFTQGLIFGQLSVVLLLAVFIKFFIFGDPPSPEVTASLRATERRSRTLAHKKSLLSLRTSNVRQPPQQPTLNKKKSSILRSGPPTLTIGSILSKTYYKVDSHQPESLDWFNVLVAQAIAQLRSDAQHDDAILTSLTKALNGTSRPDFIDEIRVTELSLGEDFPIFSNCRIIPVDEDGLDLGPGKTLDSDMARRDGARLQARMDVDLSDMITLALETKLLLNFPKRLSAVLPVALAVSVVRFSGTLSMSFIPSNSSENTPTKMVFTFLDDYRLDFSIRSLLGSRSRLQDVPKIAQLVESRLHQWFDDPFIFLGKKIGAGPDELKLVFSFLLSYPLAGLLKRVPDARPAHKNLFSLGVSIFYLVGLFDLWDGLRTILFSAAGSYAIAKFLRGSPYMPWIGFVFLMGHMSINQIARMRANDPATVDVTGAQMVLVMKLSSFCWNVADGAIPESELSDFQKDRRLKELPNLLDYAGYVFFFPSLMIGPAFDFVEYRRWLDCSMFDVPATVDPAKKPPTRRKRKIPRSGTPAMLKLATGLMWIGIFVTLSSYFSPKVLLTPRYMEYGFVKRVLILHMVPLTARTKYYGVWTLTEGACILSGLGYNGVDPATGKVSWDRLANIKPMGVELAQNTRAYLENWNINTNKWLRNCVYLRVTPRGKKPGFRASLATFTTSAFWHGFYPGYYLSFVLASLIQTVAKNFRRYLRPFFLDSKTQAPLPSKKYYDFFSWLTTQLAFSFATAPFLILSFSGSIAAWSRLYFYAVIGTVVSMAFFASPAKPALRRALEQRAARAGVAAKPEKGSSAASAKRQPLVRTTSNDSVSHGPVMGLSDDLEKDVDEALSEIKAEMEARARRASASKPLFKKVS</sequence>
<keyword evidence="3" id="KW-0808">Transferase</keyword>
<feature type="compositionally biased region" description="Polar residues" evidence="11">
    <location>
        <begin position="72"/>
        <end position="85"/>
    </location>
</feature>
<evidence type="ECO:0000256" key="7">
    <source>
        <dbReference type="ARBA" id="ARBA00023121"/>
    </source>
</evidence>
<dbReference type="InterPro" id="IPR049941">
    <property type="entry name" value="LPLAT_7/PORCN-like"/>
</dbReference>
<dbReference type="InterPro" id="IPR019411">
    <property type="entry name" value="MMM1_dom"/>
</dbReference>
<feature type="topological domain" description="Cytoplasmic" evidence="10">
    <location>
        <begin position="41"/>
        <end position="876"/>
    </location>
</feature>
<dbReference type="Proteomes" id="UP001321760">
    <property type="component" value="Unassembled WGS sequence"/>
</dbReference>
<keyword evidence="15" id="KW-1185">Reference proteome</keyword>
<feature type="transmembrane region" description="Helical" evidence="12">
    <location>
        <begin position="20"/>
        <end position="39"/>
    </location>
</feature>
<evidence type="ECO:0000256" key="11">
    <source>
        <dbReference type="SAM" id="MobiDB-lite"/>
    </source>
</evidence>
<dbReference type="InterPro" id="IPR004299">
    <property type="entry name" value="MBOAT_fam"/>
</dbReference>
<reference evidence="14" key="2">
    <citation type="submission" date="2023-05" db="EMBL/GenBank/DDBJ databases">
        <authorList>
            <consortium name="Lawrence Berkeley National Laboratory"/>
            <person name="Steindorff A."/>
            <person name="Hensen N."/>
            <person name="Bonometti L."/>
            <person name="Westerberg I."/>
            <person name="Brannstrom I.O."/>
            <person name="Guillou S."/>
            <person name="Cros-Aarteil S."/>
            <person name="Calhoun S."/>
            <person name="Haridas S."/>
            <person name="Kuo A."/>
            <person name="Mondo S."/>
            <person name="Pangilinan J."/>
            <person name="Riley R."/>
            <person name="Labutti K."/>
            <person name="Andreopoulos B."/>
            <person name="Lipzen A."/>
            <person name="Chen C."/>
            <person name="Yanf M."/>
            <person name="Daum C."/>
            <person name="Ng V."/>
            <person name="Clum A."/>
            <person name="Ohm R."/>
            <person name="Martin F."/>
            <person name="Silar P."/>
            <person name="Natvig D."/>
            <person name="Lalanne C."/>
            <person name="Gautier V."/>
            <person name="Ament-Velasquez S.L."/>
            <person name="Kruys A."/>
            <person name="Hutchinson M.I."/>
            <person name="Powell A.J."/>
            <person name="Barry K."/>
            <person name="Miller A.N."/>
            <person name="Grigoriev I.V."/>
            <person name="Debuchy R."/>
            <person name="Gladieux P."/>
            <person name="Thoren M.H."/>
            <person name="Johannesson H."/>
        </authorList>
    </citation>
    <scope>NUCLEOTIDE SEQUENCE</scope>
    <source>
        <strain evidence="14">PSN243</strain>
    </source>
</reference>
<dbReference type="GO" id="GO:0045040">
    <property type="term" value="P:protein insertion into mitochondrial outer membrane"/>
    <property type="evidence" value="ECO:0007669"/>
    <property type="project" value="UniProtKB-UniRule"/>
</dbReference>
<dbReference type="EMBL" id="MU865913">
    <property type="protein sequence ID" value="KAK4456190.1"/>
    <property type="molecule type" value="Genomic_DNA"/>
</dbReference>
<organism evidence="14 15">
    <name type="scientific">Podospora aff. communis PSN243</name>
    <dbReference type="NCBI Taxonomy" id="3040156"/>
    <lineage>
        <taxon>Eukaryota</taxon>
        <taxon>Fungi</taxon>
        <taxon>Dikarya</taxon>
        <taxon>Ascomycota</taxon>
        <taxon>Pezizomycotina</taxon>
        <taxon>Sordariomycetes</taxon>
        <taxon>Sordariomycetidae</taxon>
        <taxon>Sordariales</taxon>
        <taxon>Podosporaceae</taxon>
        <taxon>Podospora</taxon>
    </lineage>
</organism>
<comment type="subcellular location">
    <subcellularLocation>
        <location evidence="10">Endoplasmic reticulum membrane</location>
        <topology evidence="10">Single-pass type I membrane protein</topology>
    </subcellularLocation>
    <subcellularLocation>
        <location evidence="1">Membrane</location>
        <topology evidence="1">Multi-pass membrane protein</topology>
    </subcellularLocation>
    <text evidence="10">The ERMES/MDM complex localizes to a few discrete foci (around 10 per single cell), that represent mitochondria-endoplasmic reticulum junctions. These foci are often found next to mtDNA nucleoids.</text>
</comment>
<comment type="caution">
    <text evidence="14">The sequence shown here is derived from an EMBL/GenBank/DDBJ whole genome shotgun (WGS) entry which is preliminary data.</text>
</comment>
<comment type="similarity">
    <text evidence="10">Belongs to the MMM1 family.</text>
</comment>
<dbReference type="CDD" id="cd21671">
    <property type="entry name" value="SMP_Mmm1"/>
    <property type="match status" value="1"/>
</dbReference>
<evidence type="ECO:0000256" key="3">
    <source>
        <dbReference type="ARBA" id="ARBA00022679"/>
    </source>
</evidence>
<dbReference type="PANTHER" id="PTHR13906:SF4">
    <property type="entry name" value="LYSOPHOSPHOLIPID ACYLTRANSFERASE 6"/>
    <property type="match status" value="1"/>
</dbReference>
<feature type="transmembrane region" description="Helical" evidence="12">
    <location>
        <begin position="407"/>
        <end position="426"/>
    </location>
</feature>
<keyword evidence="5 10" id="KW-1133">Transmembrane helix</keyword>
<evidence type="ECO:0000259" key="13">
    <source>
        <dbReference type="PROSITE" id="PS51847"/>
    </source>
</evidence>